<dbReference type="InterPro" id="IPR002182">
    <property type="entry name" value="NB-ARC"/>
</dbReference>
<dbReference type="GO" id="GO:0006952">
    <property type="term" value="P:defense response"/>
    <property type="evidence" value="ECO:0007669"/>
    <property type="project" value="UniProtKB-KW"/>
</dbReference>
<feature type="domain" description="NB-ARC" evidence="4">
    <location>
        <begin position="185"/>
        <end position="305"/>
    </location>
</feature>
<keyword evidence="1" id="KW-0677">Repeat</keyword>
<dbReference type="GO" id="GO:0043531">
    <property type="term" value="F:ADP binding"/>
    <property type="evidence" value="ECO:0007669"/>
    <property type="project" value="InterPro"/>
</dbReference>
<organism evidence="6 7">
    <name type="scientific">Trifolium medium</name>
    <dbReference type="NCBI Taxonomy" id="97028"/>
    <lineage>
        <taxon>Eukaryota</taxon>
        <taxon>Viridiplantae</taxon>
        <taxon>Streptophyta</taxon>
        <taxon>Embryophyta</taxon>
        <taxon>Tracheophyta</taxon>
        <taxon>Spermatophyta</taxon>
        <taxon>Magnoliopsida</taxon>
        <taxon>eudicotyledons</taxon>
        <taxon>Gunneridae</taxon>
        <taxon>Pentapetalae</taxon>
        <taxon>rosids</taxon>
        <taxon>fabids</taxon>
        <taxon>Fabales</taxon>
        <taxon>Fabaceae</taxon>
        <taxon>Papilionoideae</taxon>
        <taxon>50 kb inversion clade</taxon>
        <taxon>NPAAA clade</taxon>
        <taxon>Hologalegina</taxon>
        <taxon>IRL clade</taxon>
        <taxon>Trifolieae</taxon>
        <taxon>Trifolium</taxon>
    </lineage>
</organism>
<evidence type="ECO:0000259" key="4">
    <source>
        <dbReference type="Pfam" id="PF00931"/>
    </source>
</evidence>
<dbReference type="PRINTS" id="PR00364">
    <property type="entry name" value="DISEASERSIST"/>
</dbReference>
<dbReference type="Proteomes" id="UP000265520">
    <property type="component" value="Unassembled WGS sequence"/>
</dbReference>
<sequence length="306" mass="34916">MAETAVSLALGEVFQLLKEETNLLRGVHTNFSAIKDELESILVYLRDADRRATDEADSNEEVRTFVKHIREASFRIEDVVDEYLWLMHGVKPPGCGALACKFTSLIKTLIPRHRIASEIQDIDVSIRGIKERSLKYNFQISHEAGPSSTSNNSRETENKRWRDPRLAALFIEEETAIVGFEGPRKELSGWLLDSEAMRTVISVVGMGGLGKTTLAKLVFDSQEVATQFDCRACITVSQSYTVRGLLITMMEEFCKETEDPLLQMLHEIDDKSLITQVRQYLQHKKYLIFFDDVWQEDFSDQIQIAM</sequence>
<dbReference type="Pfam" id="PF00931">
    <property type="entry name" value="NB-ARC"/>
    <property type="match status" value="1"/>
</dbReference>
<dbReference type="PANTHER" id="PTHR19338">
    <property type="entry name" value="TRANSLOCASE OF INNER MITOCHONDRIAL MEMBRANE 13 HOMOLOG"/>
    <property type="match status" value="1"/>
</dbReference>
<comment type="caution">
    <text evidence="6">The sequence shown here is derived from an EMBL/GenBank/DDBJ whole genome shotgun (WGS) entry which is preliminary data.</text>
</comment>
<dbReference type="EMBL" id="LXQA010041000">
    <property type="protein sequence ID" value="MCH99678.1"/>
    <property type="molecule type" value="Genomic_DNA"/>
</dbReference>
<feature type="domain" description="Disease resistance N-terminal" evidence="5">
    <location>
        <begin position="5"/>
        <end position="84"/>
    </location>
</feature>
<evidence type="ECO:0000313" key="6">
    <source>
        <dbReference type="EMBL" id="MCH99678.1"/>
    </source>
</evidence>
<dbReference type="SUPFAM" id="SSF52540">
    <property type="entry name" value="P-loop containing nucleoside triphosphate hydrolases"/>
    <property type="match status" value="1"/>
</dbReference>
<feature type="non-terminal residue" evidence="6">
    <location>
        <position position="306"/>
    </location>
</feature>
<dbReference type="CDD" id="cd14798">
    <property type="entry name" value="RX-CC_like"/>
    <property type="match status" value="1"/>
</dbReference>
<keyword evidence="7" id="KW-1185">Reference proteome</keyword>
<evidence type="ECO:0000256" key="2">
    <source>
        <dbReference type="ARBA" id="ARBA00022741"/>
    </source>
</evidence>
<dbReference type="AlphaFoldDB" id="A0A392NKQ0"/>
<dbReference type="InterPro" id="IPR038005">
    <property type="entry name" value="RX-like_CC"/>
</dbReference>
<dbReference type="Gene3D" id="3.40.50.300">
    <property type="entry name" value="P-loop containing nucleotide triphosphate hydrolases"/>
    <property type="match status" value="1"/>
</dbReference>
<dbReference type="Gene3D" id="1.20.5.4130">
    <property type="match status" value="1"/>
</dbReference>
<evidence type="ECO:0000256" key="3">
    <source>
        <dbReference type="ARBA" id="ARBA00022821"/>
    </source>
</evidence>
<proteinExistence type="predicted"/>
<dbReference type="InterPro" id="IPR041118">
    <property type="entry name" value="Rx_N"/>
</dbReference>
<evidence type="ECO:0000256" key="1">
    <source>
        <dbReference type="ARBA" id="ARBA00022737"/>
    </source>
</evidence>
<keyword evidence="2" id="KW-0547">Nucleotide-binding</keyword>
<evidence type="ECO:0000259" key="5">
    <source>
        <dbReference type="Pfam" id="PF18052"/>
    </source>
</evidence>
<name>A0A392NKQ0_9FABA</name>
<reference evidence="6 7" key="1">
    <citation type="journal article" date="2018" name="Front. Plant Sci.">
        <title>Red Clover (Trifolium pratense) and Zigzag Clover (T. medium) - A Picture of Genomic Similarities and Differences.</title>
        <authorList>
            <person name="Dluhosova J."/>
            <person name="Istvanek J."/>
            <person name="Nedelnik J."/>
            <person name="Repkova J."/>
        </authorList>
    </citation>
    <scope>NUCLEOTIDE SEQUENCE [LARGE SCALE GENOMIC DNA]</scope>
    <source>
        <strain evidence="7">cv. 10/8</strain>
        <tissue evidence="6">Leaf</tissue>
    </source>
</reference>
<dbReference type="InterPro" id="IPR027417">
    <property type="entry name" value="P-loop_NTPase"/>
</dbReference>
<evidence type="ECO:0000313" key="7">
    <source>
        <dbReference type="Proteomes" id="UP000265520"/>
    </source>
</evidence>
<accession>A0A392NKQ0</accession>
<dbReference type="Pfam" id="PF18052">
    <property type="entry name" value="Rx_N"/>
    <property type="match status" value="1"/>
</dbReference>
<protein>
    <submittedName>
        <fullName evidence="6">NBS-containing resistance-like protein</fullName>
    </submittedName>
</protein>
<dbReference type="PANTHER" id="PTHR19338:SF32">
    <property type="entry name" value="OS06G0287500 PROTEIN"/>
    <property type="match status" value="1"/>
</dbReference>
<keyword evidence="3" id="KW-0611">Plant defense</keyword>